<comment type="caution">
    <text evidence="2">The sequence shown here is derived from an EMBL/GenBank/DDBJ whole genome shotgun (WGS) entry which is preliminary data.</text>
</comment>
<dbReference type="OrthoDB" id="257699at2759"/>
<dbReference type="AlphaFoldDB" id="A0A0N1PEJ7"/>
<evidence type="ECO:0000313" key="3">
    <source>
        <dbReference type="Proteomes" id="UP000038009"/>
    </source>
</evidence>
<dbReference type="Proteomes" id="UP000038009">
    <property type="component" value="Unassembled WGS sequence"/>
</dbReference>
<feature type="compositionally biased region" description="Polar residues" evidence="1">
    <location>
        <begin position="42"/>
        <end position="61"/>
    </location>
</feature>
<feature type="compositionally biased region" description="Polar residues" evidence="1">
    <location>
        <begin position="13"/>
        <end position="26"/>
    </location>
</feature>
<feature type="compositionally biased region" description="Basic and acidic residues" evidence="1">
    <location>
        <begin position="98"/>
        <end position="116"/>
    </location>
</feature>
<protein>
    <submittedName>
        <fullName evidence="2">Uncharacterized protein</fullName>
    </submittedName>
</protein>
<dbReference type="OMA" id="RQTRMVG"/>
<gene>
    <name evidence="2" type="ORF">ABL78_1861</name>
</gene>
<reference evidence="2 3" key="1">
    <citation type="journal article" date="2015" name="PLoS Pathog.">
        <title>Leptomonas seymouri: Adaptations to the Dixenous Life Cycle Analyzed by Genome Sequencing, Transcriptome Profiling and Co-infection with Leishmania donovani.</title>
        <authorList>
            <person name="Kraeva N."/>
            <person name="Butenko A."/>
            <person name="Hlavacova J."/>
            <person name="Kostygov A."/>
            <person name="Myskova J."/>
            <person name="Grybchuk D."/>
            <person name="Lestinova T."/>
            <person name="Votypka J."/>
            <person name="Volf P."/>
            <person name="Opperdoes F."/>
            <person name="Flegontov P."/>
            <person name="Lukes J."/>
            <person name="Yurchenko V."/>
        </authorList>
    </citation>
    <scope>NUCLEOTIDE SEQUENCE [LARGE SCALE GENOMIC DNA]</scope>
    <source>
        <strain evidence="2 3">ATCC 30220</strain>
    </source>
</reference>
<keyword evidence="3" id="KW-1185">Reference proteome</keyword>
<evidence type="ECO:0000313" key="2">
    <source>
        <dbReference type="EMBL" id="KPI89048.1"/>
    </source>
</evidence>
<dbReference type="VEuPathDB" id="TriTrypDB:Lsey_0033_0260"/>
<accession>A0A0N1PEJ7</accession>
<name>A0A0N1PEJ7_LEPSE</name>
<proteinExistence type="predicted"/>
<feature type="region of interest" description="Disordered" evidence="1">
    <location>
        <begin position="1"/>
        <end position="144"/>
    </location>
</feature>
<feature type="compositionally biased region" description="Basic and acidic residues" evidence="1">
    <location>
        <begin position="69"/>
        <end position="82"/>
    </location>
</feature>
<organism evidence="2 3">
    <name type="scientific">Leptomonas seymouri</name>
    <dbReference type="NCBI Taxonomy" id="5684"/>
    <lineage>
        <taxon>Eukaryota</taxon>
        <taxon>Discoba</taxon>
        <taxon>Euglenozoa</taxon>
        <taxon>Kinetoplastea</taxon>
        <taxon>Metakinetoplastina</taxon>
        <taxon>Trypanosomatida</taxon>
        <taxon>Trypanosomatidae</taxon>
        <taxon>Leishmaniinae</taxon>
        <taxon>Leptomonas</taxon>
    </lineage>
</organism>
<dbReference type="EMBL" id="LJSK01000033">
    <property type="protein sequence ID" value="KPI89048.1"/>
    <property type="molecule type" value="Genomic_DNA"/>
</dbReference>
<evidence type="ECO:0000256" key="1">
    <source>
        <dbReference type="SAM" id="MobiDB-lite"/>
    </source>
</evidence>
<sequence>MGFGASKSKKDVVQQSNRGGKSSTVRNKPMMVTPPPKERASGTRNYAHSGAHSSSNGTPNVASPGEVRGFNDPRPARREAVEPRTNNRQTRMVGAEDMNGRKEDLDERPFRQEKVSRVPTKALLKPPKNPNSLIADPDDDYDLY</sequence>